<evidence type="ECO:0000313" key="9">
    <source>
        <dbReference type="EMBL" id="TVU38449.1"/>
    </source>
</evidence>
<organism evidence="9 10">
    <name type="scientific">Eragrostis curvula</name>
    <name type="common">weeping love grass</name>
    <dbReference type="NCBI Taxonomy" id="38414"/>
    <lineage>
        <taxon>Eukaryota</taxon>
        <taxon>Viridiplantae</taxon>
        <taxon>Streptophyta</taxon>
        <taxon>Embryophyta</taxon>
        <taxon>Tracheophyta</taxon>
        <taxon>Spermatophyta</taxon>
        <taxon>Magnoliopsida</taxon>
        <taxon>Liliopsida</taxon>
        <taxon>Poales</taxon>
        <taxon>Poaceae</taxon>
        <taxon>PACMAD clade</taxon>
        <taxon>Chloridoideae</taxon>
        <taxon>Eragrostideae</taxon>
        <taxon>Eragrostidinae</taxon>
        <taxon>Eragrostis</taxon>
    </lineage>
</organism>
<keyword evidence="5 8" id="KW-1133">Transmembrane helix</keyword>
<gene>
    <name evidence="9" type="ORF">EJB05_11820</name>
</gene>
<evidence type="ECO:0000256" key="7">
    <source>
        <dbReference type="SAM" id="MobiDB-lite"/>
    </source>
</evidence>
<dbReference type="AlphaFoldDB" id="A0A5J9VQF7"/>
<feature type="region of interest" description="Disordered" evidence="7">
    <location>
        <begin position="243"/>
        <end position="263"/>
    </location>
</feature>
<keyword evidence="6 8" id="KW-0472">Membrane</keyword>
<evidence type="ECO:0000256" key="6">
    <source>
        <dbReference type="ARBA" id="ARBA00023136"/>
    </source>
</evidence>
<comment type="similarity">
    <text evidence="2">Belongs to the SLC29A/ENT transporter (TC 2.A.57) family.</text>
</comment>
<keyword evidence="3" id="KW-0813">Transport</keyword>
<dbReference type="GO" id="GO:0005886">
    <property type="term" value="C:plasma membrane"/>
    <property type="evidence" value="ECO:0007669"/>
    <property type="project" value="TreeGrafter"/>
</dbReference>
<dbReference type="PANTHER" id="PTHR10332:SF59">
    <property type="entry name" value="OS07G0557200 PROTEIN"/>
    <property type="match status" value="1"/>
</dbReference>
<dbReference type="Gramene" id="TVU38449">
    <property type="protein sequence ID" value="TVU38449"/>
    <property type="gene ID" value="EJB05_11820"/>
</dbReference>
<feature type="transmembrane region" description="Helical" evidence="8">
    <location>
        <begin position="64"/>
        <end position="82"/>
    </location>
</feature>
<feature type="transmembrane region" description="Helical" evidence="8">
    <location>
        <begin position="94"/>
        <end position="113"/>
    </location>
</feature>
<comment type="subcellular location">
    <subcellularLocation>
        <location evidence="1">Membrane</location>
        <topology evidence="1">Multi-pass membrane protein</topology>
    </subcellularLocation>
</comment>
<name>A0A5J9VQF7_9POAL</name>
<evidence type="ECO:0000256" key="3">
    <source>
        <dbReference type="ARBA" id="ARBA00022448"/>
    </source>
</evidence>
<dbReference type="InterPro" id="IPR002259">
    <property type="entry name" value="Eqnu_transpt"/>
</dbReference>
<dbReference type="PANTHER" id="PTHR10332">
    <property type="entry name" value="EQUILIBRATIVE NUCLEOSIDE TRANSPORTER"/>
    <property type="match status" value="1"/>
</dbReference>
<feature type="transmembrane region" description="Helical" evidence="8">
    <location>
        <begin position="25"/>
        <end position="43"/>
    </location>
</feature>
<accession>A0A5J9VQF7</accession>
<comment type="caution">
    <text evidence="9">The sequence shown here is derived from an EMBL/GenBank/DDBJ whole genome shotgun (WGS) entry which is preliminary data.</text>
</comment>
<evidence type="ECO:0000256" key="2">
    <source>
        <dbReference type="ARBA" id="ARBA00007965"/>
    </source>
</evidence>
<dbReference type="GO" id="GO:0005337">
    <property type="term" value="F:nucleoside transmembrane transporter activity"/>
    <property type="evidence" value="ECO:0007669"/>
    <property type="project" value="InterPro"/>
</dbReference>
<feature type="non-terminal residue" evidence="9">
    <location>
        <position position="1"/>
    </location>
</feature>
<keyword evidence="10" id="KW-1185">Reference proteome</keyword>
<protein>
    <submittedName>
        <fullName evidence="9">Uncharacterized protein</fullName>
    </submittedName>
</protein>
<dbReference type="OrthoDB" id="1856718at2759"/>
<evidence type="ECO:0000256" key="5">
    <source>
        <dbReference type="ARBA" id="ARBA00022989"/>
    </source>
</evidence>
<dbReference type="EMBL" id="RWGY01000007">
    <property type="protein sequence ID" value="TVU38449.1"/>
    <property type="molecule type" value="Genomic_DNA"/>
</dbReference>
<feature type="transmembrane region" description="Helical" evidence="8">
    <location>
        <begin position="211"/>
        <end position="231"/>
    </location>
</feature>
<dbReference type="Proteomes" id="UP000324897">
    <property type="component" value="Chromosome 4"/>
</dbReference>
<evidence type="ECO:0000256" key="4">
    <source>
        <dbReference type="ARBA" id="ARBA00022692"/>
    </source>
</evidence>
<proteinExistence type="inferred from homology"/>
<feature type="transmembrane region" description="Helical" evidence="8">
    <location>
        <begin position="156"/>
        <end position="176"/>
    </location>
</feature>
<keyword evidence="4 8" id="KW-0812">Transmembrane</keyword>
<evidence type="ECO:0000256" key="8">
    <source>
        <dbReference type="SAM" id="Phobius"/>
    </source>
</evidence>
<evidence type="ECO:0000256" key="1">
    <source>
        <dbReference type="ARBA" id="ARBA00004141"/>
    </source>
</evidence>
<reference evidence="9 10" key="1">
    <citation type="journal article" date="2019" name="Sci. Rep.">
        <title>A high-quality genome of Eragrostis curvula grass provides insights into Poaceae evolution and supports new strategies to enhance forage quality.</title>
        <authorList>
            <person name="Carballo J."/>
            <person name="Santos B.A.C.M."/>
            <person name="Zappacosta D."/>
            <person name="Garbus I."/>
            <person name="Selva J.P."/>
            <person name="Gallo C.A."/>
            <person name="Diaz A."/>
            <person name="Albertini E."/>
            <person name="Caccamo M."/>
            <person name="Echenique V."/>
        </authorList>
    </citation>
    <scope>NUCLEOTIDE SEQUENCE [LARGE SCALE GENOMIC DNA]</scope>
    <source>
        <strain evidence="10">cv. Victoria</strain>
        <tissue evidence="9">Leaf</tissue>
    </source>
</reference>
<sequence length="263" mass="28443">MGHHIVRSMPGNEENPDFPTTQGKYVGIFFCWLLGNGCLVGFNSMLTMEDYFVYVFPDYHPTRLITLAYLPFVLCTTALFTYHEAKINTRARILAGYTLFFLGSLALIILDVATSGRGGAATFAGVCTISAVFGIADGHVEGAMAGDLSLMCPEFIQSFWAGLAASGVITSALRLVTKKAFDHSRDGLRKGAMLFASISCIGPEQNALGNLLVLSLLAGITFGDLLDWLWLIGKSKDYGHAGCQRRGTPGHSRGKRFDGGPHY</sequence>
<evidence type="ECO:0000313" key="10">
    <source>
        <dbReference type="Proteomes" id="UP000324897"/>
    </source>
</evidence>